<dbReference type="EMBL" id="PCTA01000033">
    <property type="protein sequence ID" value="PIP61158.1"/>
    <property type="molecule type" value="Genomic_DNA"/>
</dbReference>
<name>A0A2H0BW11_9BACT</name>
<comment type="caution">
    <text evidence="7">The sequence shown here is derived from an EMBL/GenBank/DDBJ whole genome shotgun (WGS) entry which is preliminary data.</text>
</comment>
<dbReference type="GO" id="GO:0005262">
    <property type="term" value="F:calcium channel activity"/>
    <property type="evidence" value="ECO:0007669"/>
    <property type="project" value="TreeGrafter"/>
</dbReference>
<proteinExistence type="predicted"/>
<feature type="domain" description="Sodium/calcium exchanger membrane region" evidence="6">
    <location>
        <begin position="178"/>
        <end position="315"/>
    </location>
</feature>
<evidence type="ECO:0000256" key="1">
    <source>
        <dbReference type="ARBA" id="ARBA00004141"/>
    </source>
</evidence>
<dbReference type="InterPro" id="IPR004481">
    <property type="entry name" value="K/Na/Ca-exchanger"/>
</dbReference>
<gene>
    <name evidence="7" type="ORF">COW99_05185</name>
</gene>
<dbReference type="PANTHER" id="PTHR10846:SF8">
    <property type="entry name" value="INNER MEMBRANE PROTEIN YRBG"/>
    <property type="match status" value="1"/>
</dbReference>
<dbReference type="GO" id="GO:0006874">
    <property type="term" value="P:intracellular calcium ion homeostasis"/>
    <property type="evidence" value="ECO:0007669"/>
    <property type="project" value="TreeGrafter"/>
</dbReference>
<evidence type="ECO:0000256" key="2">
    <source>
        <dbReference type="ARBA" id="ARBA00022692"/>
    </source>
</evidence>
<evidence type="ECO:0000256" key="5">
    <source>
        <dbReference type="SAM" id="Phobius"/>
    </source>
</evidence>
<evidence type="ECO:0000259" key="6">
    <source>
        <dbReference type="Pfam" id="PF01699"/>
    </source>
</evidence>
<reference evidence="7 8" key="1">
    <citation type="submission" date="2017-09" db="EMBL/GenBank/DDBJ databases">
        <title>Depth-based differentiation of microbial function through sediment-hosted aquifers and enrichment of novel symbionts in the deep terrestrial subsurface.</title>
        <authorList>
            <person name="Probst A.J."/>
            <person name="Ladd B."/>
            <person name="Jarett J.K."/>
            <person name="Geller-Mcgrath D.E."/>
            <person name="Sieber C.M."/>
            <person name="Emerson J.B."/>
            <person name="Anantharaman K."/>
            <person name="Thomas B.C."/>
            <person name="Malmstrom R."/>
            <person name="Stieglmeier M."/>
            <person name="Klingl A."/>
            <person name="Woyke T."/>
            <person name="Ryan C.M."/>
            <person name="Banfield J.F."/>
        </authorList>
    </citation>
    <scope>NUCLEOTIDE SEQUENCE [LARGE SCALE GENOMIC DNA]</scope>
    <source>
        <strain evidence="7">CG22_combo_CG10-13_8_21_14_all_38_20</strain>
    </source>
</reference>
<dbReference type="AlphaFoldDB" id="A0A2H0BW11"/>
<feature type="transmembrane region" description="Helical" evidence="5">
    <location>
        <begin position="268"/>
        <end position="288"/>
    </location>
</feature>
<accession>A0A2H0BW11</accession>
<evidence type="ECO:0000313" key="8">
    <source>
        <dbReference type="Proteomes" id="UP000231246"/>
    </source>
</evidence>
<dbReference type="Pfam" id="PF01699">
    <property type="entry name" value="Na_Ca_ex"/>
    <property type="match status" value="2"/>
</dbReference>
<feature type="transmembrane region" description="Helical" evidence="5">
    <location>
        <begin position="206"/>
        <end position="227"/>
    </location>
</feature>
<evidence type="ECO:0000313" key="7">
    <source>
        <dbReference type="EMBL" id="PIP61158.1"/>
    </source>
</evidence>
<feature type="transmembrane region" description="Helical" evidence="5">
    <location>
        <begin position="239"/>
        <end position="262"/>
    </location>
</feature>
<sequence length="318" mass="34651">MTLLYFALLVILSLLLIQITSKLIVYLSRLNNDLKIGGFALAGFLLALATSLPELFVGIASALEGTPAISLGNVIGSNIANLTIVAGLAALFGGTLVIKNGTTKQDLLHTFIAGASPLVLLLDKELTRVDAIILIALYGIYNYTLLTKRQMGYEGRESGIALLFRRLQPKRTKQTLRMVFLAVAGIFITSDLIVRLAQAIAGTFHIPVFLIGLFVVALGTSLPELAFEYQAIKKRKGAMFLGNLMGSVVANGTLIIGITALIHPIKIVALSEYLVASIFFVGAFFIFYIMTRTKHRLDRWEGGVLVLLYFLFILLEMI</sequence>
<dbReference type="Gene3D" id="1.20.1420.30">
    <property type="entry name" value="NCX, central ion-binding region"/>
    <property type="match status" value="1"/>
</dbReference>
<feature type="transmembrane region" description="Helical" evidence="5">
    <location>
        <begin position="175"/>
        <end position="194"/>
    </location>
</feature>
<comment type="subcellular location">
    <subcellularLocation>
        <location evidence="1">Membrane</location>
        <topology evidence="1">Multi-pass membrane protein</topology>
    </subcellularLocation>
</comment>
<feature type="transmembrane region" description="Helical" evidence="5">
    <location>
        <begin position="39"/>
        <end position="59"/>
    </location>
</feature>
<organism evidence="7 8">
    <name type="scientific">Candidatus Roizmanbacteria bacterium CG22_combo_CG10-13_8_21_14_all_38_20</name>
    <dbReference type="NCBI Taxonomy" id="1974862"/>
    <lineage>
        <taxon>Bacteria</taxon>
        <taxon>Candidatus Roizmaniibacteriota</taxon>
    </lineage>
</organism>
<keyword evidence="3 5" id="KW-1133">Transmembrane helix</keyword>
<feature type="domain" description="Sodium/calcium exchanger membrane region" evidence="6">
    <location>
        <begin position="6"/>
        <end position="145"/>
    </location>
</feature>
<evidence type="ECO:0000256" key="4">
    <source>
        <dbReference type="ARBA" id="ARBA00023136"/>
    </source>
</evidence>
<dbReference type="PANTHER" id="PTHR10846">
    <property type="entry name" value="SODIUM/POTASSIUM/CALCIUM EXCHANGER"/>
    <property type="match status" value="1"/>
</dbReference>
<dbReference type="Proteomes" id="UP000231246">
    <property type="component" value="Unassembled WGS sequence"/>
</dbReference>
<dbReference type="GO" id="GO:0008273">
    <property type="term" value="F:calcium, potassium:sodium antiporter activity"/>
    <property type="evidence" value="ECO:0007669"/>
    <property type="project" value="TreeGrafter"/>
</dbReference>
<protein>
    <recommendedName>
        <fullName evidence="6">Sodium/calcium exchanger membrane region domain-containing protein</fullName>
    </recommendedName>
</protein>
<feature type="transmembrane region" description="Helical" evidence="5">
    <location>
        <begin position="79"/>
        <end position="98"/>
    </location>
</feature>
<dbReference type="GO" id="GO:0005886">
    <property type="term" value="C:plasma membrane"/>
    <property type="evidence" value="ECO:0007669"/>
    <property type="project" value="TreeGrafter"/>
</dbReference>
<dbReference type="InterPro" id="IPR044880">
    <property type="entry name" value="NCX_ion-bd_dom_sf"/>
</dbReference>
<keyword evidence="4 5" id="KW-0472">Membrane</keyword>
<dbReference type="InterPro" id="IPR004837">
    <property type="entry name" value="NaCa_Exmemb"/>
</dbReference>
<feature type="transmembrane region" description="Helical" evidence="5">
    <location>
        <begin position="6"/>
        <end position="27"/>
    </location>
</feature>
<evidence type="ECO:0000256" key="3">
    <source>
        <dbReference type="ARBA" id="ARBA00022989"/>
    </source>
</evidence>
<keyword evidence="2 5" id="KW-0812">Transmembrane</keyword>